<keyword evidence="3" id="KW-1185">Reference proteome</keyword>
<protein>
    <submittedName>
        <fullName evidence="2">Uncharacterized protein</fullName>
    </submittedName>
</protein>
<evidence type="ECO:0000313" key="1">
    <source>
        <dbReference type="EMBL" id="OMH78824.1"/>
    </source>
</evidence>
<reference evidence="2" key="1">
    <citation type="submission" date="2017-01" db="EMBL/GenBank/DDBJ databases">
        <authorList>
            <person name="Mah S.A."/>
            <person name="Swanson W.J."/>
            <person name="Moy G.W."/>
            <person name="Vacquier V.D."/>
        </authorList>
    </citation>
    <scope>NUCLEOTIDE SEQUENCE [LARGE SCALE GENOMIC DNA]</scope>
    <source>
        <strain evidence="2">COL-18-3</strain>
    </source>
</reference>
<feature type="non-terminal residue" evidence="2">
    <location>
        <position position="19"/>
    </location>
</feature>
<proteinExistence type="predicted"/>
<dbReference type="AlphaFoldDB" id="A0A1R1PDX6"/>
<evidence type="ECO:0000313" key="2">
    <source>
        <dbReference type="EMBL" id="OMH79166.1"/>
    </source>
</evidence>
<dbReference type="EMBL" id="LSSK01001777">
    <property type="protein sequence ID" value="OMH78824.1"/>
    <property type="molecule type" value="Genomic_DNA"/>
</dbReference>
<dbReference type="EMBL" id="LSSK01001646">
    <property type="protein sequence ID" value="OMH79166.1"/>
    <property type="molecule type" value="Genomic_DNA"/>
</dbReference>
<evidence type="ECO:0000313" key="3">
    <source>
        <dbReference type="Proteomes" id="UP000188320"/>
    </source>
</evidence>
<accession>A0A1R1PDX6</accession>
<organism evidence="2 3">
    <name type="scientific">Zancudomyces culisetae</name>
    <name type="common">Gut fungus</name>
    <name type="synonym">Smittium culisetae</name>
    <dbReference type="NCBI Taxonomy" id="1213189"/>
    <lineage>
        <taxon>Eukaryota</taxon>
        <taxon>Fungi</taxon>
        <taxon>Fungi incertae sedis</taxon>
        <taxon>Zoopagomycota</taxon>
        <taxon>Kickxellomycotina</taxon>
        <taxon>Harpellomycetes</taxon>
        <taxon>Harpellales</taxon>
        <taxon>Legeriomycetaceae</taxon>
        <taxon>Zancudomyces</taxon>
    </lineage>
</organism>
<sequence length="19" mass="2277">MLLGPKHMFEWAVLDKPYT</sequence>
<reference evidence="3" key="2">
    <citation type="submission" date="2017-01" db="EMBL/GenBank/DDBJ databases">
        <authorList>
            <person name="Wang Y."/>
            <person name="White M."/>
            <person name="Kvist S."/>
            <person name="Moncalvo J.-M."/>
        </authorList>
    </citation>
    <scope>NUCLEOTIDE SEQUENCE [LARGE SCALE GENOMIC DNA]</scope>
    <source>
        <strain evidence="3">COL-18-3</strain>
    </source>
</reference>
<comment type="caution">
    <text evidence="2">The sequence shown here is derived from an EMBL/GenBank/DDBJ whole genome shotgun (WGS) entry which is preliminary data.</text>
</comment>
<name>A0A1R1PDX6_ZANCU</name>
<dbReference type="Proteomes" id="UP000188320">
    <property type="component" value="Unassembled WGS sequence"/>
</dbReference>
<gene>
    <name evidence="2" type="ORF">AX774_g7428</name>
    <name evidence="1" type="ORF">AX774_g7775</name>
</gene>